<evidence type="ECO:0000313" key="4">
    <source>
        <dbReference type="Ensembl" id="ENSEBUP00000017943.1"/>
    </source>
</evidence>
<dbReference type="InterPro" id="IPR020471">
    <property type="entry name" value="AKR"/>
</dbReference>
<dbReference type="PANTHER" id="PTHR43364">
    <property type="entry name" value="NADH-SPECIFIC METHYLGLYOXAL REDUCTASE-RELATED"/>
    <property type="match status" value="1"/>
</dbReference>
<feature type="domain" description="NADP-dependent oxidoreductase" evidence="3">
    <location>
        <begin position="8"/>
        <end position="311"/>
    </location>
</feature>
<reference evidence="4" key="1">
    <citation type="submission" date="2025-08" db="UniProtKB">
        <authorList>
            <consortium name="Ensembl"/>
        </authorList>
    </citation>
    <scope>IDENTIFICATION</scope>
</reference>
<reference evidence="4" key="2">
    <citation type="submission" date="2025-09" db="UniProtKB">
        <authorList>
            <consortium name="Ensembl"/>
        </authorList>
    </citation>
    <scope>IDENTIFICATION</scope>
</reference>
<dbReference type="GO" id="GO:0016491">
    <property type="term" value="F:oxidoreductase activity"/>
    <property type="evidence" value="ECO:0007669"/>
    <property type="project" value="UniProtKB-KW"/>
</dbReference>
<dbReference type="Proteomes" id="UP000694388">
    <property type="component" value="Unplaced"/>
</dbReference>
<organism evidence="4 5">
    <name type="scientific">Eptatretus burgeri</name>
    <name type="common">Inshore hagfish</name>
    <dbReference type="NCBI Taxonomy" id="7764"/>
    <lineage>
        <taxon>Eukaryota</taxon>
        <taxon>Metazoa</taxon>
        <taxon>Chordata</taxon>
        <taxon>Craniata</taxon>
        <taxon>Vertebrata</taxon>
        <taxon>Cyclostomata</taxon>
        <taxon>Myxini</taxon>
        <taxon>Myxiniformes</taxon>
        <taxon>Myxinidae</taxon>
        <taxon>Eptatretinae</taxon>
        <taxon>Eptatretus</taxon>
    </lineage>
</organism>
<dbReference type="PANTHER" id="PTHR43364:SF4">
    <property type="entry name" value="NAD(P)-LINKED OXIDOREDUCTASE SUPERFAMILY PROTEIN"/>
    <property type="match status" value="1"/>
</dbReference>
<dbReference type="SUPFAM" id="SSF51430">
    <property type="entry name" value="NAD(P)-linked oxidoreductase"/>
    <property type="match status" value="1"/>
</dbReference>
<evidence type="ECO:0000256" key="2">
    <source>
        <dbReference type="ARBA" id="ARBA00038157"/>
    </source>
</evidence>
<protein>
    <submittedName>
        <fullName evidence="4">Aldo-keto reductase family 7, member A3 (aflatoxin aldehyde reductase)</fullName>
    </submittedName>
</protein>
<sequence length="323" mass="36369">MARSVQRMLLGGMEIGRRLDETASALAVSAFNNAGFTEIDTAYMYSDGKSERILGRLCEVISDKVSIATKANPWEGKGLGADSVRAQLCESLQRLKSPSVDVFYLHAPDHGTPIEETLQACNQLHKEGKFKELGLSNYASWQVAEMCILCQQRGWLCPSVYQGMYNALTRQVETELFPCIRHFGMRFYAYNPLAGGFLTGKYIYNDLEKTPEGRFFGNAWAETYRKRYWKLVLFQELDKVKTSLDKAYGPGKVALTEASLRWLQHHSQLDEKHGDGVILGVSNLAQLHQNLMAITGGPLHESVVEAFQQAWNVIAHDCPNYFR</sequence>
<dbReference type="AlphaFoldDB" id="A0A8C4QMX7"/>
<name>A0A8C4QMX7_EPTBU</name>
<dbReference type="InterPro" id="IPR023210">
    <property type="entry name" value="NADP_OxRdtase_dom"/>
</dbReference>
<evidence type="ECO:0000313" key="5">
    <source>
        <dbReference type="Proteomes" id="UP000694388"/>
    </source>
</evidence>
<dbReference type="PRINTS" id="PR00069">
    <property type="entry name" value="ALDKETRDTASE"/>
</dbReference>
<keyword evidence="5" id="KW-1185">Reference proteome</keyword>
<dbReference type="Pfam" id="PF00248">
    <property type="entry name" value="Aldo_ket_red"/>
    <property type="match status" value="1"/>
</dbReference>
<evidence type="ECO:0000259" key="3">
    <source>
        <dbReference type="Pfam" id="PF00248"/>
    </source>
</evidence>
<keyword evidence="1" id="KW-0560">Oxidoreductase</keyword>
<dbReference type="GeneTree" id="ENSGT00940000158496"/>
<proteinExistence type="inferred from homology"/>
<dbReference type="InterPro" id="IPR050523">
    <property type="entry name" value="AKR_Detox_Biosynth"/>
</dbReference>
<dbReference type="OMA" id="NYWHGDL"/>
<accession>A0A8C4QMX7</accession>
<dbReference type="CDD" id="cd19075">
    <property type="entry name" value="AKR_AKR7A1-5"/>
    <property type="match status" value="1"/>
</dbReference>
<dbReference type="Gene3D" id="3.20.20.100">
    <property type="entry name" value="NADP-dependent oxidoreductase domain"/>
    <property type="match status" value="1"/>
</dbReference>
<evidence type="ECO:0000256" key="1">
    <source>
        <dbReference type="ARBA" id="ARBA00023002"/>
    </source>
</evidence>
<dbReference type="Ensembl" id="ENSEBUT00000018518.1">
    <property type="protein sequence ID" value="ENSEBUP00000017943.1"/>
    <property type="gene ID" value="ENSEBUG00000011211.1"/>
</dbReference>
<dbReference type="InterPro" id="IPR036812">
    <property type="entry name" value="NAD(P)_OxRdtase_dom_sf"/>
</dbReference>
<comment type="similarity">
    <text evidence="2">Belongs to the aldo/keto reductase family. Aldo/keto reductase 2 subfamily.</text>
</comment>